<gene>
    <name evidence="4" type="ORF">GAB14E_0883</name>
</gene>
<evidence type="ECO:0000313" key="5">
    <source>
        <dbReference type="Proteomes" id="UP000029868"/>
    </source>
</evidence>
<dbReference type="RefSeq" id="WP_033080209.1">
    <property type="nucleotide sequence ID" value="NZ_JQEC01000001.1"/>
</dbReference>
<dbReference type="PROSITE" id="PS51123">
    <property type="entry name" value="OMPA_2"/>
    <property type="match status" value="1"/>
</dbReference>
<reference evidence="4 5" key="1">
    <citation type="submission" date="2014-08" db="EMBL/GenBank/DDBJ databases">
        <title>Genomic and Phenotypic Diversity of Colwellia psychrerythraea strains from Disparate Marine Basins.</title>
        <authorList>
            <person name="Techtmann S.M."/>
            <person name="Stelling S.C."/>
            <person name="Utturkar S.M."/>
            <person name="Alshibli N."/>
            <person name="Harris A."/>
            <person name="Brown S.D."/>
            <person name="Hazen T.C."/>
        </authorList>
    </citation>
    <scope>NUCLEOTIDE SEQUENCE [LARGE SCALE GENOMIC DNA]</scope>
    <source>
        <strain evidence="4 5">GAB14E</strain>
    </source>
</reference>
<dbReference type="GO" id="GO:0016020">
    <property type="term" value="C:membrane"/>
    <property type="evidence" value="ECO:0007669"/>
    <property type="project" value="UniProtKB-UniRule"/>
</dbReference>
<organism evidence="4 5">
    <name type="scientific">Colwellia psychrerythraea</name>
    <name type="common">Vibrio psychroerythus</name>
    <dbReference type="NCBI Taxonomy" id="28229"/>
    <lineage>
        <taxon>Bacteria</taxon>
        <taxon>Pseudomonadati</taxon>
        <taxon>Pseudomonadota</taxon>
        <taxon>Gammaproteobacteria</taxon>
        <taxon>Alteromonadales</taxon>
        <taxon>Colwelliaceae</taxon>
        <taxon>Colwellia</taxon>
    </lineage>
</organism>
<proteinExistence type="predicted"/>
<dbReference type="SUPFAM" id="SSF103088">
    <property type="entry name" value="OmpA-like"/>
    <property type="match status" value="1"/>
</dbReference>
<keyword evidence="1 2" id="KW-0472">Membrane</keyword>
<dbReference type="AlphaFoldDB" id="A0A099L523"/>
<sequence length="238" mass="27058">MSSLDSIFGSSQHKEDGEHWLTVSDLMAGLMMVFLFIAIAFMRHVSIERDKIKDVAVAYQQNQVAIFDALNSEFENDLVSWQASIDKETLSFQFDSPEVLFASGESSLKVKFEQILSDFIPRYLHVLDKYQSSIDEVRIEGHTSSEWGVGTHPDDAYFFNMYLSQNRTGSVLNYSYFLSKLSSEQRAWIKSSFAAVGLASSHLKLNKDGTENKQKSRRVSFRVITNADIQIRKIVEGL</sequence>
<dbReference type="Gene3D" id="3.30.1330.60">
    <property type="entry name" value="OmpA-like domain"/>
    <property type="match status" value="1"/>
</dbReference>
<dbReference type="EMBL" id="JQEC01000001">
    <property type="protein sequence ID" value="KGJ97946.1"/>
    <property type="molecule type" value="Genomic_DNA"/>
</dbReference>
<dbReference type="InterPro" id="IPR050330">
    <property type="entry name" value="Bact_OuterMem_StrucFunc"/>
</dbReference>
<dbReference type="PATRIC" id="fig|28229.3.peg.36"/>
<accession>A0A099L523</accession>
<evidence type="ECO:0000313" key="4">
    <source>
        <dbReference type="EMBL" id="KGJ97946.1"/>
    </source>
</evidence>
<feature type="transmembrane region" description="Helical" evidence="2">
    <location>
        <begin position="20"/>
        <end position="42"/>
    </location>
</feature>
<evidence type="ECO:0000256" key="2">
    <source>
        <dbReference type="SAM" id="Phobius"/>
    </source>
</evidence>
<dbReference type="PANTHER" id="PTHR30329">
    <property type="entry name" value="STATOR ELEMENT OF FLAGELLAR MOTOR COMPLEX"/>
    <property type="match status" value="1"/>
</dbReference>
<evidence type="ECO:0000256" key="1">
    <source>
        <dbReference type="PROSITE-ProRule" id="PRU00473"/>
    </source>
</evidence>
<dbReference type="InterPro" id="IPR036737">
    <property type="entry name" value="OmpA-like_sf"/>
</dbReference>
<dbReference type="InterPro" id="IPR006665">
    <property type="entry name" value="OmpA-like"/>
</dbReference>
<keyword evidence="2" id="KW-1133">Transmembrane helix</keyword>
<dbReference type="PANTHER" id="PTHR30329:SF21">
    <property type="entry name" value="LIPOPROTEIN YIAD-RELATED"/>
    <property type="match status" value="1"/>
</dbReference>
<dbReference type="OrthoDB" id="9793443at2"/>
<keyword evidence="2" id="KW-0812">Transmembrane</keyword>
<comment type="caution">
    <text evidence="4">The sequence shown here is derived from an EMBL/GenBank/DDBJ whole genome shotgun (WGS) entry which is preliminary data.</text>
</comment>
<name>A0A099L523_COLPS</name>
<protein>
    <submittedName>
        <fullName evidence="4">OmpA/MotB domain protein</fullName>
    </submittedName>
</protein>
<evidence type="ECO:0000259" key="3">
    <source>
        <dbReference type="PROSITE" id="PS51123"/>
    </source>
</evidence>
<dbReference type="Proteomes" id="UP000029868">
    <property type="component" value="Unassembled WGS sequence"/>
</dbReference>
<feature type="domain" description="OmpA-like" evidence="3">
    <location>
        <begin position="88"/>
        <end position="227"/>
    </location>
</feature>